<protein>
    <recommendedName>
        <fullName evidence="3">Pyrroline-5-carboxylate reductase catalytic N-terminal domain-containing protein</fullName>
    </recommendedName>
</protein>
<comment type="caution">
    <text evidence="1">The sequence shown here is derived from an EMBL/GenBank/DDBJ whole genome shotgun (WGS) entry which is preliminary data.</text>
</comment>
<reference evidence="1 2" key="1">
    <citation type="journal article" date="2016" name="BMC Genomics">
        <title>Comparative genomic and transcriptomic analyses of the Fuzhuan brick tea-fermentation fungus Aspergillus cristatus.</title>
        <authorList>
            <person name="Ge Y."/>
            <person name="Wang Y."/>
            <person name="Liu Y."/>
            <person name="Tan Y."/>
            <person name="Ren X."/>
            <person name="Zhang X."/>
            <person name="Hyde K.D."/>
            <person name="Liu Y."/>
            <person name="Liu Z."/>
        </authorList>
    </citation>
    <scope>NUCLEOTIDE SEQUENCE [LARGE SCALE GENOMIC DNA]</scope>
    <source>
        <strain evidence="1 2">GZAAS20.1005</strain>
    </source>
</reference>
<dbReference type="InterPro" id="IPR036291">
    <property type="entry name" value="NAD(P)-bd_dom_sf"/>
</dbReference>
<keyword evidence="2" id="KW-1185">Reference proteome</keyword>
<organism evidence="1 2">
    <name type="scientific">Aspergillus cristatus</name>
    <name type="common">Chinese Fuzhuan brick tea-fermentation fungus</name>
    <name type="synonym">Eurotium cristatum</name>
    <dbReference type="NCBI Taxonomy" id="573508"/>
    <lineage>
        <taxon>Eukaryota</taxon>
        <taxon>Fungi</taxon>
        <taxon>Dikarya</taxon>
        <taxon>Ascomycota</taxon>
        <taxon>Pezizomycotina</taxon>
        <taxon>Eurotiomycetes</taxon>
        <taxon>Eurotiomycetidae</taxon>
        <taxon>Eurotiales</taxon>
        <taxon>Aspergillaceae</taxon>
        <taxon>Aspergillus</taxon>
        <taxon>Aspergillus subgen. Aspergillus</taxon>
    </lineage>
</organism>
<dbReference type="SUPFAM" id="SSF51735">
    <property type="entry name" value="NAD(P)-binding Rossmann-fold domains"/>
    <property type="match status" value="1"/>
</dbReference>
<dbReference type="EMBL" id="JXNT01000011">
    <property type="protein sequence ID" value="ODM16449.1"/>
    <property type="molecule type" value="Genomic_DNA"/>
</dbReference>
<evidence type="ECO:0000313" key="1">
    <source>
        <dbReference type="EMBL" id="ODM16449.1"/>
    </source>
</evidence>
<dbReference type="Proteomes" id="UP000094569">
    <property type="component" value="Unassembled WGS sequence"/>
</dbReference>
<dbReference type="STRING" id="573508.A0A1E3B685"/>
<gene>
    <name evidence="1" type="ORF">SI65_07956</name>
</gene>
<proteinExistence type="predicted"/>
<evidence type="ECO:0000313" key="2">
    <source>
        <dbReference type="Proteomes" id="UP000094569"/>
    </source>
</evidence>
<name>A0A1E3B685_ASPCR</name>
<dbReference type="AlphaFoldDB" id="A0A1E3B685"/>
<dbReference type="VEuPathDB" id="FungiDB:SI65_07956"/>
<sequence length="60" mass="6470">MSVSGNQNIVIVGVGSLMSKSLAIWLASLGWNIALVPRSEKSLFAIADEARRIVEVTIRT</sequence>
<evidence type="ECO:0008006" key="3">
    <source>
        <dbReference type="Google" id="ProtNLM"/>
    </source>
</evidence>
<dbReference type="OrthoDB" id="5336600at2759"/>
<accession>A0A1E3B685</accession>